<dbReference type="RefSeq" id="WP_106315657.1">
    <property type="nucleotide sequence ID" value="NZ_BOMO01000121.1"/>
</dbReference>
<evidence type="ECO:0000256" key="2">
    <source>
        <dbReference type="SAM" id="SignalP"/>
    </source>
</evidence>
<accession>A0A2T0KQL6</accession>
<evidence type="ECO:0000313" key="4">
    <source>
        <dbReference type="Proteomes" id="UP000239415"/>
    </source>
</evidence>
<protein>
    <recommendedName>
        <fullName evidence="5">DNA-binding beta-propeller fold protein YncE</fullName>
    </recommendedName>
</protein>
<dbReference type="AlphaFoldDB" id="A0A2T0KQL6"/>
<evidence type="ECO:0000256" key="1">
    <source>
        <dbReference type="SAM" id="MobiDB-lite"/>
    </source>
</evidence>
<proteinExistence type="predicted"/>
<gene>
    <name evidence="3" type="ORF">CLV67_101748</name>
</gene>
<comment type="caution">
    <text evidence="3">The sequence shown here is derived from an EMBL/GenBank/DDBJ whole genome shotgun (WGS) entry which is preliminary data.</text>
</comment>
<evidence type="ECO:0000313" key="3">
    <source>
        <dbReference type="EMBL" id="PRX26020.1"/>
    </source>
</evidence>
<feature type="region of interest" description="Disordered" evidence="1">
    <location>
        <begin position="344"/>
        <end position="382"/>
    </location>
</feature>
<feature type="signal peptide" evidence="2">
    <location>
        <begin position="1"/>
        <end position="30"/>
    </location>
</feature>
<keyword evidence="4" id="KW-1185">Reference proteome</keyword>
<sequence>MRISRVALAATVLAGASAMGFGLSVGTASADTDEKLPIKSFGDIAVDAVHKRVFVSDPAAGKIVAMNYQGHETVEVTGLTGVRGLQLSADSSTLYAAVSGARKVVALTTETLTESASYPVGENGFVSDVVGPINGKLWFSTQNSRTGTIGSVDLATSEIAVHDASADGVDLYAIPAISTGAGAPGLIVLTDTDTTSGESVVYDVSSGAADLKLETRVFGTFTSDVAISGNGGHLIQVGYNGSNRIALADGAKEEAYTNLDNFGGVEVASDGRVALAIRGTSFNGFADVQVFQPGAATPELTFKLPAVSGSYNRPEAIGRSLAWEPGGSRLFVIGDGDGDTFWLYTLNDPDAVEPDPTPSTTSPSPASPTPGNPTTTQPSEPSLLISAPATATRGKPLTLTGSLTLPPSTPVGTEVVIERSDMDARDKVVGTAKTGENGSWSFTDVPTAGGTVTYGVRYAGSVQYPALVNWTFLEVSRATPGLVIDKGNSVNAYGSTVTFTVTLGKTYKNRVVEIFADPASPWQGNSLIKKGTVNSAGKLSVSYRLTYNTKLAVVFKGDAQYAPRTVTATAYTKVNVSTRMFKHYKTKKIGSTSYYVYRTKRDPEFTHTMTHYPRRIERTVIQKYSGGKWRNYSSGYFELVNGKSELIFEGTFKAGQRFRVRSEYIPGAYGRDNFNYTTYGAWRYWTFTK</sequence>
<dbReference type="EMBL" id="PVMZ01000001">
    <property type="protein sequence ID" value="PRX26020.1"/>
    <property type="molecule type" value="Genomic_DNA"/>
</dbReference>
<reference evidence="3 4" key="1">
    <citation type="submission" date="2018-03" db="EMBL/GenBank/DDBJ databases">
        <title>Genomic Encyclopedia of Archaeal and Bacterial Type Strains, Phase II (KMG-II): from individual species to whole genera.</title>
        <authorList>
            <person name="Goeker M."/>
        </authorList>
    </citation>
    <scope>NUCLEOTIDE SEQUENCE [LARGE SCALE GENOMIC DNA]</scope>
    <source>
        <strain evidence="3 4">DSM 43146</strain>
    </source>
</reference>
<organism evidence="3 4">
    <name type="scientific">Actinoplanes italicus</name>
    <dbReference type="NCBI Taxonomy" id="113567"/>
    <lineage>
        <taxon>Bacteria</taxon>
        <taxon>Bacillati</taxon>
        <taxon>Actinomycetota</taxon>
        <taxon>Actinomycetes</taxon>
        <taxon>Micromonosporales</taxon>
        <taxon>Micromonosporaceae</taxon>
        <taxon>Actinoplanes</taxon>
    </lineage>
</organism>
<dbReference type="Proteomes" id="UP000239415">
    <property type="component" value="Unassembled WGS sequence"/>
</dbReference>
<dbReference type="SUPFAM" id="SSF63825">
    <property type="entry name" value="YWTD domain"/>
    <property type="match status" value="1"/>
</dbReference>
<feature type="chain" id="PRO_5015500413" description="DNA-binding beta-propeller fold protein YncE" evidence="2">
    <location>
        <begin position="31"/>
        <end position="689"/>
    </location>
</feature>
<name>A0A2T0KQL6_9ACTN</name>
<dbReference type="OrthoDB" id="4332189at2"/>
<keyword evidence="2" id="KW-0732">Signal</keyword>
<dbReference type="SUPFAM" id="SSF75011">
    <property type="entry name" value="3-carboxy-cis,cis-mucoante lactonizing enzyme"/>
    <property type="match status" value="1"/>
</dbReference>
<dbReference type="Gene3D" id="2.130.10.10">
    <property type="entry name" value="YVTN repeat-like/Quinoprotein amine dehydrogenase"/>
    <property type="match status" value="1"/>
</dbReference>
<evidence type="ECO:0008006" key="5">
    <source>
        <dbReference type="Google" id="ProtNLM"/>
    </source>
</evidence>
<dbReference type="InterPro" id="IPR015943">
    <property type="entry name" value="WD40/YVTN_repeat-like_dom_sf"/>
</dbReference>